<dbReference type="OrthoDB" id="3176171at2759"/>
<feature type="compositionally biased region" description="Low complexity" evidence="10">
    <location>
        <begin position="661"/>
        <end position="679"/>
    </location>
</feature>
<dbReference type="InterPro" id="IPR027417">
    <property type="entry name" value="P-loop_NTPase"/>
</dbReference>
<dbReference type="GO" id="GO:0008017">
    <property type="term" value="F:microtubule binding"/>
    <property type="evidence" value="ECO:0007669"/>
    <property type="project" value="InterPro"/>
</dbReference>
<dbReference type="PROSITE" id="PS50067">
    <property type="entry name" value="KINESIN_MOTOR_2"/>
    <property type="match status" value="1"/>
</dbReference>
<feature type="region of interest" description="Disordered" evidence="10">
    <location>
        <begin position="657"/>
        <end position="722"/>
    </location>
</feature>
<evidence type="ECO:0000259" key="11">
    <source>
        <dbReference type="PROSITE" id="PS50067"/>
    </source>
</evidence>
<feature type="region of interest" description="Disordered" evidence="10">
    <location>
        <begin position="1"/>
        <end position="22"/>
    </location>
</feature>
<proteinExistence type="inferred from homology"/>
<keyword evidence="5 9" id="KW-0175">Coiled coil</keyword>
<dbReference type="AlphaFoldDB" id="A0A9Q0RY06"/>
<dbReference type="PANTHER" id="PTHR47968">
    <property type="entry name" value="CENTROMERE PROTEIN E"/>
    <property type="match status" value="1"/>
</dbReference>
<keyword evidence="2" id="KW-0493">Microtubule</keyword>
<dbReference type="SUPFAM" id="SSF52540">
    <property type="entry name" value="P-loop containing nucleoside triphosphate hydrolases"/>
    <property type="match status" value="1"/>
</dbReference>
<dbReference type="PRINTS" id="PR00380">
    <property type="entry name" value="KINESINHEAVY"/>
</dbReference>
<comment type="similarity">
    <text evidence="8">Belongs to the TRAFAC class myosin-kinesin ATPase superfamily. Kinesin family.</text>
</comment>
<evidence type="ECO:0000256" key="6">
    <source>
        <dbReference type="ARBA" id="ARBA00023175"/>
    </source>
</evidence>
<feature type="domain" description="Kinesin motor" evidence="11">
    <location>
        <begin position="29"/>
        <end position="361"/>
    </location>
</feature>
<feature type="compositionally biased region" description="Polar residues" evidence="10">
    <location>
        <begin position="710"/>
        <end position="722"/>
    </location>
</feature>
<evidence type="ECO:0000256" key="9">
    <source>
        <dbReference type="SAM" id="Coils"/>
    </source>
</evidence>
<keyword evidence="13" id="KW-1185">Reference proteome</keyword>
<sequence>MAENTVLSSGSSGNSSNSLTMTQSIGEERLMVAVRVRPTANAKEEKCIQILSKKSLYFDDGSKNKPKKYVYDYVFDEDSTQDEVYQTTTSPLIKDVLQGLSAAVFAYGATGSGKTHTMLGPNPKKAATPSSELPPKTTSKQGDGLMVKAIDEIFRYVDESENPSDFKVSISYLEIYNELIRDLLNPGSPLELREDNRGQRITVAGLSEITAISRQEVIQLLLKGNKARTMEPTAANQTSSRSHALLSVSVIHRSPLGTKLGRLFLTDLAGSERAKKTKNRGKRLQEGAHINRSLLALGNCINALSGGAKYVNYRDSKLTRLLKEALSGRCKTVMIAHVSPEGQHRDETKNTLVYADRANHITTRLQNPELIEETREFPTHHYQNLVTELREEVNRLKSKMLTDRPRSGIAAMTHITPDEQEKKAALRYLREQIVLTFKQQMKLRRRLLEAESHLLGLELDAERQHMVISHWQGRMGKLYETQNDLDEEDSESEGSLALKSAWSELAAIERESKRYKIVREQTEQDLEICRKKGVALEDELPERISSDEERELLALLCRVHELEADKVSLQADRLARQAELRRRDLQLLRAERQRRLCEDIISSQRKLIEDGKVDLPEELRELYSLYQQEIHASTYNGPISSPRELYERKLPPIYTRGLINSPGSSSSSSDWSPSPLPTSDNHAQTAEDPDRLMGAPVIPRLPSIVKGRSSRFSGVPSTSSED</sequence>
<dbReference type="SMART" id="SM00129">
    <property type="entry name" value="KISc"/>
    <property type="match status" value="1"/>
</dbReference>
<dbReference type="Pfam" id="PF00225">
    <property type="entry name" value="Kinesin"/>
    <property type="match status" value="1"/>
</dbReference>
<comment type="caution">
    <text evidence="12">The sequence shown here is derived from an EMBL/GenBank/DDBJ whole genome shotgun (WGS) entry which is preliminary data.</text>
</comment>
<dbReference type="GO" id="GO:0003777">
    <property type="term" value="F:microtubule motor activity"/>
    <property type="evidence" value="ECO:0007669"/>
    <property type="project" value="InterPro"/>
</dbReference>
<evidence type="ECO:0000313" key="12">
    <source>
        <dbReference type="EMBL" id="KAJ6638355.1"/>
    </source>
</evidence>
<reference evidence="12" key="1">
    <citation type="submission" date="2022-07" db="EMBL/GenBank/DDBJ databases">
        <authorList>
            <person name="Trinca V."/>
            <person name="Uliana J.V.C."/>
            <person name="Torres T.T."/>
            <person name="Ward R.J."/>
            <person name="Monesi N."/>
        </authorList>
    </citation>
    <scope>NUCLEOTIDE SEQUENCE</scope>
    <source>
        <strain evidence="12">HSMRA1968</strain>
        <tissue evidence="12">Whole embryos</tissue>
    </source>
</reference>
<evidence type="ECO:0000256" key="3">
    <source>
        <dbReference type="ARBA" id="ARBA00022741"/>
    </source>
</evidence>
<organism evidence="12 13">
    <name type="scientific">Pseudolycoriella hygida</name>
    <dbReference type="NCBI Taxonomy" id="35572"/>
    <lineage>
        <taxon>Eukaryota</taxon>
        <taxon>Metazoa</taxon>
        <taxon>Ecdysozoa</taxon>
        <taxon>Arthropoda</taxon>
        <taxon>Hexapoda</taxon>
        <taxon>Insecta</taxon>
        <taxon>Pterygota</taxon>
        <taxon>Neoptera</taxon>
        <taxon>Endopterygota</taxon>
        <taxon>Diptera</taxon>
        <taxon>Nematocera</taxon>
        <taxon>Sciaroidea</taxon>
        <taxon>Sciaridae</taxon>
        <taxon>Pseudolycoriella</taxon>
    </lineage>
</organism>
<dbReference type="InterPro" id="IPR036961">
    <property type="entry name" value="Kinesin_motor_dom_sf"/>
</dbReference>
<accession>A0A9Q0RY06</accession>
<gene>
    <name evidence="12" type="primary">KIF19</name>
    <name evidence="12" type="ORF">Bhyg_11090</name>
</gene>
<keyword evidence="3 8" id="KW-0547">Nucleotide-binding</keyword>
<evidence type="ECO:0000313" key="13">
    <source>
        <dbReference type="Proteomes" id="UP001151699"/>
    </source>
</evidence>
<keyword evidence="7" id="KW-0963">Cytoplasm</keyword>
<evidence type="ECO:0000256" key="7">
    <source>
        <dbReference type="ARBA" id="ARBA00023212"/>
    </source>
</evidence>
<keyword evidence="4 8" id="KW-0067">ATP-binding</keyword>
<evidence type="ECO:0000256" key="5">
    <source>
        <dbReference type="ARBA" id="ARBA00023054"/>
    </source>
</evidence>
<dbReference type="GO" id="GO:0005874">
    <property type="term" value="C:microtubule"/>
    <property type="evidence" value="ECO:0007669"/>
    <property type="project" value="UniProtKB-KW"/>
</dbReference>
<evidence type="ECO:0000256" key="10">
    <source>
        <dbReference type="SAM" id="MobiDB-lite"/>
    </source>
</evidence>
<name>A0A9Q0RY06_9DIPT</name>
<feature type="compositionally biased region" description="Polar residues" evidence="10">
    <location>
        <begin position="128"/>
        <end position="141"/>
    </location>
</feature>
<feature type="region of interest" description="Disordered" evidence="10">
    <location>
        <begin position="115"/>
        <end position="141"/>
    </location>
</feature>
<evidence type="ECO:0000256" key="2">
    <source>
        <dbReference type="ARBA" id="ARBA00022701"/>
    </source>
</evidence>
<evidence type="ECO:0000256" key="1">
    <source>
        <dbReference type="ARBA" id="ARBA00004245"/>
    </source>
</evidence>
<protein>
    <submittedName>
        <fullName evidence="12">Kinesin-like protein KIF19</fullName>
    </submittedName>
</protein>
<dbReference type="InterPro" id="IPR027640">
    <property type="entry name" value="Kinesin-like_fam"/>
</dbReference>
<dbReference type="GO" id="GO:0007018">
    <property type="term" value="P:microtubule-based movement"/>
    <property type="evidence" value="ECO:0007669"/>
    <property type="project" value="InterPro"/>
</dbReference>
<dbReference type="GO" id="GO:0005524">
    <property type="term" value="F:ATP binding"/>
    <property type="evidence" value="ECO:0007669"/>
    <property type="project" value="UniProtKB-UniRule"/>
</dbReference>
<dbReference type="PANTHER" id="PTHR47968:SF13">
    <property type="entry name" value="KINESIN-LIKE PROTEIN KIF19 ISOFORM X1"/>
    <property type="match status" value="1"/>
</dbReference>
<dbReference type="Gene3D" id="3.40.850.10">
    <property type="entry name" value="Kinesin motor domain"/>
    <property type="match status" value="1"/>
</dbReference>
<keyword evidence="7" id="KW-0206">Cytoskeleton</keyword>
<dbReference type="Proteomes" id="UP001151699">
    <property type="component" value="Chromosome X"/>
</dbReference>
<feature type="compositionally biased region" description="Low complexity" evidence="10">
    <location>
        <begin position="8"/>
        <end position="18"/>
    </location>
</feature>
<dbReference type="InterPro" id="IPR001752">
    <property type="entry name" value="Kinesin_motor_dom"/>
</dbReference>
<evidence type="ECO:0000256" key="8">
    <source>
        <dbReference type="PROSITE-ProRule" id="PRU00283"/>
    </source>
</evidence>
<keyword evidence="6 8" id="KW-0505">Motor protein</keyword>
<comment type="subcellular location">
    <subcellularLocation>
        <location evidence="1">Cytoplasm</location>
        <location evidence="1">Cytoskeleton</location>
    </subcellularLocation>
</comment>
<feature type="binding site" evidence="8">
    <location>
        <begin position="108"/>
        <end position="115"/>
    </location>
    <ligand>
        <name>ATP</name>
        <dbReference type="ChEBI" id="CHEBI:30616"/>
    </ligand>
</feature>
<feature type="coiled-coil region" evidence="9">
    <location>
        <begin position="505"/>
        <end position="539"/>
    </location>
</feature>
<dbReference type="EMBL" id="WJQU01000003">
    <property type="protein sequence ID" value="KAJ6638355.1"/>
    <property type="molecule type" value="Genomic_DNA"/>
</dbReference>
<evidence type="ECO:0000256" key="4">
    <source>
        <dbReference type="ARBA" id="ARBA00022840"/>
    </source>
</evidence>